<organism evidence="1 2">
    <name type="scientific">Candidatus Thiomargarita nelsonii</name>
    <dbReference type="NCBI Taxonomy" id="1003181"/>
    <lineage>
        <taxon>Bacteria</taxon>
        <taxon>Pseudomonadati</taxon>
        <taxon>Pseudomonadota</taxon>
        <taxon>Gammaproteobacteria</taxon>
        <taxon>Thiotrichales</taxon>
        <taxon>Thiotrichaceae</taxon>
        <taxon>Thiomargarita</taxon>
    </lineage>
</organism>
<dbReference type="Proteomes" id="UP000030428">
    <property type="component" value="Unassembled WGS sequence"/>
</dbReference>
<evidence type="ECO:0000313" key="2">
    <source>
        <dbReference type="Proteomes" id="UP000030428"/>
    </source>
</evidence>
<comment type="caution">
    <text evidence="1">The sequence shown here is derived from an EMBL/GenBank/DDBJ whole genome shotgun (WGS) entry which is preliminary data.</text>
</comment>
<gene>
    <name evidence="1" type="ORF">PN36_27845</name>
</gene>
<name>A0A0A6PBL1_9GAMM</name>
<protein>
    <submittedName>
        <fullName evidence="1">Uncharacterized protein</fullName>
    </submittedName>
</protein>
<dbReference type="AlphaFoldDB" id="A0A0A6PBL1"/>
<dbReference type="EMBL" id="JSZA02000175">
    <property type="protein sequence ID" value="KHD07737.1"/>
    <property type="molecule type" value="Genomic_DNA"/>
</dbReference>
<accession>A0A0A6PBL1</accession>
<keyword evidence="2" id="KW-1185">Reference proteome</keyword>
<reference evidence="1 2" key="1">
    <citation type="journal article" date="2016" name="Front. Microbiol.">
        <title>Single-Cell (Meta-)Genomics of a Dimorphic Candidatus Thiomargarita nelsonii Reveals Genomic Plasticity.</title>
        <authorList>
            <person name="Flood B.E."/>
            <person name="Fliss P."/>
            <person name="Jones D.S."/>
            <person name="Dick G.J."/>
            <person name="Jain S."/>
            <person name="Kaster A.K."/>
            <person name="Winkel M."/>
            <person name="Mussmann M."/>
            <person name="Bailey J."/>
        </authorList>
    </citation>
    <scope>NUCLEOTIDE SEQUENCE [LARGE SCALE GENOMIC DNA]</scope>
    <source>
        <strain evidence="1">Hydrate Ridge</strain>
    </source>
</reference>
<sequence>MQNCKTRKSFFQQSAAKPEFYNFQQAVGCVLLPEQHENNNIPVRATIKDCPYNIQTACFRGNSLRLPLRNKIKILFFEKIGFLTGHQSG</sequence>
<evidence type="ECO:0000313" key="1">
    <source>
        <dbReference type="EMBL" id="KHD07737.1"/>
    </source>
</evidence>
<proteinExistence type="predicted"/>